<protein>
    <recommendedName>
        <fullName evidence="4">2-amino-4-hydroxy-6-hydroxymethyldihydropteridine pyrophosphokinase</fullName>
        <ecNumber evidence="3">2.7.6.3</ecNumber>
    </recommendedName>
    <alternativeName>
        <fullName evidence="11">6-hydroxymethyl-7,8-dihydropterin pyrophosphokinase</fullName>
    </alternativeName>
    <alternativeName>
        <fullName evidence="12">7,8-dihydro-6-hydroxymethylpterin-pyrophosphokinase</fullName>
    </alternativeName>
</protein>
<dbReference type="InterPro" id="IPR035907">
    <property type="entry name" value="Hppk_sf"/>
</dbReference>
<keyword evidence="7 14" id="KW-0418">Kinase</keyword>
<evidence type="ECO:0000256" key="10">
    <source>
        <dbReference type="ARBA" id="ARBA00029409"/>
    </source>
</evidence>
<name>A0A517YHX0_9BACT</name>
<evidence type="ECO:0000256" key="2">
    <source>
        <dbReference type="ARBA" id="ARBA00005810"/>
    </source>
</evidence>
<reference evidence="14 15" key="1">
    <citation type="submission" date="2019-02" db="EMBL/GenBank/DDBJ databases">
        <title>Deep-cultivation of Planctomycetes and their phenomic and genomic characterization uncovers novel biology.</title>
        <authorList>
            <person name="Wiegand S."/>
            <person name="Jogler M."/>
            <person name="Boedeker C."/>
            <person name="Pinto D."/>
            <person name="Vollmers J."/>
            <person name="Rivas-Marin E."/>
            <person name="Kohn T."/>
            <person name="Peeters S.H."/>
            <person name="Heuer A."/>
            <person name="Rast P."/>
            <person name="Oberbeckmann S."/>
            <person name="Bunk B."/>
            <person name="Jeske O."/>
            <person name="Meyerdierks A."/>
            <person name="Storesund J.E."/>
            <person name="Kallscheuer N."/>
            <person name="Luecker S."/>
            <person name="Lage O.M."/>
            <person name="Pohl T."/>
            <person name="Merkel B.J."/>
            <person name="Hornburger P."/>
            <person name="Mueller R.-W."/>
            <person name="Bruemmer F."/>
            <person name="Labrenz M."/>
            <person name="Spormann A.M."/>
            <person name="Op den Camp H."/>
            <person name="Overmann J."/>
            <person name="Amann R."/>
            <person name="Jetten M.S.M."/>
            <person name="Mascher T."/>
            <person name="Medema M.H."/>
            <person name="Devos D.P."/>
            <person name="Kaster A.-K."/>
            <person name="Ovreas L."/>
            <person name="Rohde M."/>
            <person name="Galperin M.Y."/>
            <person name="Jogler C."/>
        </authorList>
    </citation>
    <scope>NUCLEOTIDE SEQUENCE [LARGE SCALE GENOMIC DNA]</scope>
    <source>
        <strain evidence="14 15">ETA_A8</strain>
    </source>
</reference>
<evidence type="ECO:0000256" key="1">
    <source>
        <dbReference type="ARBA" id="ARBA00005051"/>
    </source>
</evidence>
<dbReference type="EMBL" id="CP036274">
    <property type="protein sequence ID" value="QDU29818.1"/>
    <property type="molecule type" value="Genomic_DNA"/>
</dbReference>
<dbReference type="GO" id="GO:0005524">
    <property type="term" value="F:ATP binding"/>
    <property type="evidence" value="ECO:0007669"/>
    <property type="project" value="UniProtKB-KW"/>
</dbReference>
<sequence>MASCLIGLGSNLGDRVALLRSAIGQLSAVPEITALRVSSFHGTAAAGCPQSQSEYLNAVATFVTSLSPQQLLAELQRIEIELGRERSERWGPRTIDLDLLLYDQLEVETTALTLPHPRMSFRRFVLEPAAEIAGSMVHPICGWTIEKLLAHIKHSPRRIDLAPAQTRFCDDDSSRLLLAALGNQPHIIRQFRLPIDATTRAGESTASQSQPPQSWLITNQWVVQDLGEPLLLEPLASNERLDCLRRMREGKNPFPALAIVWQPAPTAVLFAFNELRRLPDAGPVLWIPGVPLEQAVQEVYAAMTAMG</sequence>
<comment type="function">
    <text evidence="10">Catalyzes the transfer of pyrophosphate from adenosine triphosphate (ATP) to 6-hydroxymethyl-7,8-dihydropterin, an enzymatic step in folate biosynthesis pathway.</text>
</comment>
<evidence type="ECO:0000256" key="8">
    <source>
        <dbReference type="ARBA" id="ARBA00022840"/>
    </source>
</evidence>
<keyword evidence="8" id="KW-0067">ATP-binding</keyword>
<organism evidence="14 15">
    <name type="scientific">Anatilimnocola aggregata</name>
    <dbReference type="NCBI Taxonomy" id="2528021"/>
    <lineage>
        <taxon>Bacteria</taxon>
        <taxon>Pseudomonadati</taxon>
        <taxon>Planctomycetota</taxon>
        <taxon>Planctomycetia</taxon>
        <taxon>Pirellulales</taxon>
        <taxon>Pirellulaceae</taxon>
        <taxon>Anatilimnocola</taxon>
    </lineage>
</organism>
<dbReference type="GO" id="GO:0046656">
    <property type="term" value="P:folic acid biosynthetic process"/>
    <property type="evidence" value="ECO:0007669"/>
    <property type="project" value="UniProtKB-KW"/>
</dbReference>
<evidence type="ECO:0000256" key="3">
    <source>
        <dbReference type="ARBA" id="ARBA00013253"/>
    </source>
</evidence>
<dbReference type="PROSITE" id="PS00794">
    <property type="entry name" value="HPPK"/>
    <property type="match status" value="1"/>
</dbReference>
<comment type="pathway">
    <text evidence="1">Cofactor biosynthesis; tetrahydrofolate biosynthesis; 2-amino-4-hydroxy-6-hydroxymethyl-7,8-dihydropteridine diphosphate from 7,8-dihydroneopterin triphosphate: step 4/4.</text>
</comment>
<gene>
    <name evidence="14" type="primary">folK</name>
    <name evidence="14" type="ORF">ETAA8_49330</name>
</gene>
<dbReference type="UniPathway" id="UPA00077">
    <property type="reaction ID" value="UER00155"/>
</dbReference>
<dbReference type="OrthoDB" id="9808041at2"/>
<proteinExistence type="inferred from homology"/>
<evidence type="ECO:0000256" key="9">
    <source>
        <dbReference type="ARBA" id="ARBA00022909"/>
    </source>
</evidence>
<evidence type="ECO:0000259" key="13">
    <source>
        <dbReference type="PROSITE" id="PS00794"/>
    </source>
</evidence>
<dbReference type="GO" id="GO:0003848">
    <property type="term" value="F:2-amino-4-hydroxy-6-hydroxymethyldihydropteridine diphosphokinase activity"/>
    <property type="evidence" value="ECO:0007669"/>
    <property type="project" value="UniProtKB-EC"/>
</dbReference>
<evidence type="ECO:0000256" key="4">
    <source>
        <dbReference type="ARBA" id="ARBA00016218"/>
    </source>
</evidence>
<comment type="similarity">
    <text evidence="2">Belongs to the HPPK family.</text>
</comment>
<dbReference type="EC" id="2.7.6.3" evidence="3"/>
<keyword evidence="6" id="KW-0547">Nucleotide-binding</keyword>
<dbReference type="PANTHER" id="PTHR43071:SF1">
    <property type="entry name" value="2-AMINO-4-HYDROXY-6-HYDROXYMETHYLDIHYDROPTERIDINE PYROPHOSPHOKINASE"/>
    <property type="match status" value="1"/>
</dbReference>
<keyword evidence="5 14" id="KW-0808">Transferase</keyword>
<keyword evidence="9" id="KW-0289">Folate biosynthesis</keyword>
<dbReference type="Proteomes" id="UP000315017">
    <property type="component" value="Chromosome"/>
</dbReference>
<dbReference type="Gene3D" id="3.30.70.560">
    <property type="entry name" value="7,8-Dihydro-6-hydroxymethylpterin-pyrophosphokinase HPPK"/>
    <property type="match status" value="1"/>
</dbReference>
<dbReference type="Pfam" id="PF01288">
    <property type="entry name" value="HPPK"/>
    <property type="match status" value="1"/>
</dbReference>
<dbReference type="RefSeq" id="WP_145094236.1">
    <property type="nucleotide sequence ID" value="NZ_CP036274.1"/>
</dbReference>
<dbReference type="GO" id="GO:0016301">
    <property type="term" value="F:kinase activity"/>
    <property type="evidence" value="ECO:0007669"/>
    <property type="project" value="UniProtKB-KW"/>
</dbReference>
<dbReference type="AlphaFoldDB" id="A0A517YHX0"/>
<evidence type="ECO:0000256" key="12">
    <source>
        <dbReference type="ARBA" id="ARBA00033413"/>
    </source>
</evidence>
<dbReference type="KEGG" id="aagg:ETAA8_49330"/>
<dbReference type="SUPFAM" id="SSF55083">
    <property type="entry name" value="6-hydroxymethyl-7,8-dihydropterin pyrophosphokinase, HPPK"/>
    <property type="match status" value="1"/>
</dbReference>
<dbReference type="GO" id="GO:0046654">
    <property type="term" value="P:tetrahydrofolate biosynthetic process"/>
    <property type="evidence" value="ECO:0007669"/>
    <property type="project" value="UniProtKB-UniPathway"/>
</dbReference>
<evidence type="ECO:0000313" key="15">
    <source>
        <dbReference type="Proteomes" id="UP000315017"/>
    </source>
</evidence>
<keyword evidence="15" id="KW-1185">Reference proteome</keyword>
<accession>A0A517YHX0</accession>
<evidence type="ECO:0000256" key="6">
    <source>
        <dbReference type="ARBA" id="ARBA00022741"/>
    </source>
</evidence>
<evidence type="ECO:0000256" key="5">
    <source>
        <dbReference type="ARBA" id="ARBA00022679"/>
    </source>
</evidence>
<dbReference type="CDD" id="cd00483">
    <property type="entry name" value="HPPK"/>
    <property type="match status" value="1"/>
</dbReference>
<dbReference type="NCBIfam" id="TIGR01498">
    <property type="entry name" value="folK"/>
    <property type="match status" value="1"/>
</dbReference>
<feature type="domain" description="7,8-dihydro-6-hydroxymethylpterin-pyrophosphokinase" evidence="13">
    <location>
        <begin position="89"/>
        <end position="100"/>
    </location>
</feature>
<evidence type="ECO:0000256" key="11">
    <source>
        <dbReference type="ARBA" id="ARBA00029766"/>
    </source>
</evidence>
<dbReference type="InterPro" id="IPR000550">
    <property type="entry name" value="Hppk"/>
</dbReference>
<evidence type="ECO:0000256" key="7">
    <source>
        <dbReference type="ARBA" id="ARBA00022777"/>
    </source>
</evidence>
<dbReference type="PANTHER" id="PTHR43071">
    <property type="entry name" value="2-AMINO-4-HYDROXY-6-HYDROXYMETHYLDIHYDROPTERIDINE PYROPHOSPHOKINASE"/>
    <property type="match status" value="1"/>
</dbReference>
<evidence type="ECO:0000313" key="14">
    <source>
        <dbReference type="EMBL" id="QDU29818.1"/>
    </source>
</evidence>